<dbReference type="AlphaFoldDB" id="A0A7G5GWN8"/>
<dbReference type="InterPro" id="IPR018060">
    <property type="entry name" value="HTH_AraC"/>
</dbReference>
<dbReference type="PANTHER" id="PTHR43280">
    <property type="entry name" value="ARAC-FAMILY TRANSCRIPTIONAL REGULATOR"/>
    <property type="match status" value="1"/>
</dbReference>
<dbReference type="Pfam" id="PF13181">
    <property type="entry name" value="TPR_8"/>
    <property type="match status" value="1"/>
</dbReference>
<dbReference type="SMART" id="SM00342">
    <property type="entry name" value="HTH_ARAC"/>
    <property type="match status" value="1"/>
</dbReference>
<gene>
    <name evidence="8" type="ORF">H3H32_36370</name>
</gene>
<dbReference type="PROSITE" id="PS00041">
    <property type="entry name" value="HTH_ARAC_FAMILY_1"/>
    <property type="match status" value="1"/>
</dbReference>
<evidence type="ECO:0000259" key="7">
    <source>
        <dbReference type="PROSITE" id="PS01124"/>
    </source>
</evidence>
<evidence type="ECO:0000256" key="6">
    <source>
        <dbReference type="SAM" id="Phobius"/>
    </source>
</evidence>
<dbReference type="GO" id="GO:0003700">
    <property type="term" value="F:DNA-binding transcription factor activity"/>
    <property type="evidence" value="ECO:0007669"/>
    <property type="project" value="InterPro"/>
</dbReference>
<name>A0A7G5GWN8_9BACT</name>
<keyword evidence="2" id="KW-0238">DNA-binding</keyword>
<feature type="repeat" description="TPR" evidence="4">
    <location>
        <begin position="412"/>
        <end position="445"/>
    </location>
</feature>
<dbReference type="InterPro" id="IPR018062">
    <property type="entry name" value="HTH_AraC-typ_CS"/>
</dbReference>
<dbReference type="Gene3D" id="1.10.10.60">
    <property type="entry name" value="Homeodomain-like"/>
    <property type="match status" value="1"/>
</dbReference>
<evidence type="ECO:0000256" key="2">
    <source>
        <dbReference type="ARBA" id="ARBA00023125"/>
    </source>
</evidence>
<dbReference type="EMBL" id="CP059732">
    <property type="protein sequence ID" value="QMW03280.1"/>
    <property type="molecule type" value="Genomic_DNA"/>
</dbReference>
<keyword evidence="9" id="KW-1185">Reference proteome</keyword>
<dbReference type="PANTHER" id="PTHR43280:SF2">
    <property type="entry name" value="HTH-TYPE TRANSCRIPTIONAL REGULATOR EXSA"/>
    <property type="match status" value="1"/>
</dbReference>
<dbReference type="Pfam" id="PF13432">
    <property type="entry name" value="TPR_16"/>
    <property type="match status" value="1"/>
</dbReference>
<dbReference type="PROSITE" id="PS01124">
    <property type="entry name" value="HTH_ARAC_FAMILY_2"/>
    <property type="match status" value="1"/>
</dbReference>
<keyword evidence="6" id="KW-1133">Transmembrane helix</keyword>
<protein>
    <submittedName>
        <fullName evidence="8">Helix-turn-helix domain-containing protein</fullName>
    </submittedName>
</protein>
<feature type="region of interest" description="Disordered" evidence="5">
    <location>
        <begin position="106"/>
        <end position="133"/>
    </location>
</feature>
<keyword evidence="4" id="KW-0802">TPR repeat</keyword>
<evidence type="ECO:0000256" key="4">
    <source>
        <dbReference type="PROSITE-ProRule" id="PRU00339"/>
    </source>
</evidence>
<keyword evidence="6" id="KW-0472">Membrane</keyword>
<reference evidence="8 9" key="1">
    <citation type="submission" date="2020-07" db="EMBL/GenBank/DDBJ databases">
        <title>Spirosoma foliorum sp. nov., isolated from the leaves on the Nejang mountain Korea, Republic of.</title>
        <authorList>
            <person name="Ho H."/>
            <person name="Lee Y.-J."/>
            <person name="Nurcahyanto D.-A."/>
            <person name="Kim S.-G."/>
        </authorList>
    </citation>
    <scope>NUCLEOTIDE SEQUENCE [LARGE SCALE GENOMIC DNA]</scope>
    <source>
        <strain evidence="8 9">PL0136</strain>
    </source>
</reference>
<feature type="transmembrane region" description="Helical" evidence="6">
    <location>
        <begin position="154"/>
        <end position="173"/>
    </location>
</feature>
<dbReference type="InterPro" id="IPR019734">
    <property type="entry name" value="TPR_rpt"/>
</dbReference>
<accession>A0A7G5GWN8</accession>
<dbReference type="Proteomes" id="UP000515369">
    <property type="component" value="Chromosome"/>
</dbReference>
<keyword evidence="1" id="KW-0805">Transcription regulation</keyword>
<organism evidence="8 9">
    <name type="scientific">Spirosoma foliorum</name>
    <dbReference type="NCBI Taxonomy" id="2710596"/>
    <lineage>
        <taxon>Bacteria</taxon>
        <taxon>Pseudomonadati</taxon>
        <taxon>Bacteroidota</taxon>
        <taxon>Cytophagia</taxon>
        <taxon>Cytophagales</taxon>
        <taxon>Cytophagaceae</taxon>
        <taxon>Spirosoma</taxon>
    </lineage>
</organism>
<dbReference type="KEGG" id="sfol:H3H32_36370"/>
<evidence type="ECO:0000256" key="5">
    <source>
        <dbReference type="SAM" id="MobiDB-lite"/>
    </source>
</evidence>
<dbReference type="GO" id="GO:0043565">
    <property type="term" value="F:sequence-specific DNA binding"/>
    <property type="evidence" value="ECO:0007669"/>
    <property type="project" value="InterPro"/>
</dbReference>
<sequence>MISSDESFGVKLKSLIDKNLPDSSLSADVICREMGVSRSSLHRLVKEHTDLSVNLFIRQCRLERAKFLLKTTELRIAEIAELVGIPNPQNFSKYFTEAFAVSPTEFRRQKPESESITPDPAPEPALIQPITDPVYTPQPEDNLPVVVHKRQYRYLIAGVIVAGLAGLALYVWLQLGRQHHGVSSLLGTNQSIAILPFKNMGPTDTGPLVEGITDDLHTVLSLGDSLKVVARTSSDQYQNTKKSIWQIGDELQVANLLKGSVLKNGNQLQVKLELIRTNDDIRLWAKTFSGSYNDLFRLTDQMGQEVLQQLNPSGVQRTQTISRPVPTTNTVAYNAFLQGRQLMLTRSEDKLKAAISQFEQAVQLDEHFADAYAYKAVCYQLLIDMGYQTGQAIWNQGKQNALTAIQFDSTNSTAYATLGSLYANAYQWKQAEAAFRQALRHNANDAQANYWYSLLLRSVGRLKEAMTYSTKAHTLDPLYPVILTGHVLNCAYAGHFDLASQTLADGKLLFGDSFLYAFGQSLTALAKDDYAQAANAYREALRLNPNLTTQWPSLYYCEARLGQPAHARAYLATQPETPQILYNKAVVCAGLGDQVNCLRYLRQAADGGYVYRDLLVFPVFRPYHRNPAFRAILRQYGLPDSLPATAQISSGL</sequence>
<dbReference type="InterPro" id="IPR009057">
    <property type="entry name" value="Homeodomain-like_sf"/>
</dbReference>
<dbReference type="InterPro" id="IPR011990">
    <property type="entry name" value="TPR-like_helical_dom_sf"/>
</dbReference>
<dbReference type="Pfam" id="PF12833">
    <property type="entry name" value="HTH_18"/>
    <property type="match status" value="1"/>
</dbReference>
<dbReference type="Gene3D" id="1.25.40.10">
    <property type="entry name" value="Tetratricopeptide repeat domain"/>
    <property type="match status" value="2"/>
</dbReference>
<keyword evidence="6" id="KW-0812">Transmembrane</keyword>
<evidence type="ECO:0000256" key="3">
    <source>
        <dbReference type="ARBA" id="ARBA00023163"/>
    </source>
</evidence>
<evidence type="ECO:0000313" key="8">
    <source>
        <dbReference type="EMBL" id="QMW03280.1"/>
    </source>
</evidence>
<dbReference type="SUPFAM" id="SSF46689">
    <property type="entry name" value="Homeodomain-like"/>
    <property type="match status" value="1"/>
</dbReference>
<dbReference type="PROSITE" id="PS50005">
    <property type="entry name" value="TPR"/>
    <property type="match status" value="1"/>
</dbReference>
<feature type="domain" description="HTH araC/xylS-type" evidence="7">
    <location>
        <begin position="10"/>
        <end position="109"/>
    </location>
</feature>
<dbReference type="Gene3D" id="3.40.50.10070">
    <property type="entry name" value="TolB, N-terminal domain"/>
    <property type="match status" value="1"/>
</dbReference>
<dbReference type="RefSeq" id="WP_182460567.1">
    <property type="nucleotide sequence ID" value="NZ_CP059732.1"/>
</dbReference>
<evidence type="ECO:0000313" key="9">
    <source>
        <dbReference type="Proteomes" id="UP000515369"/>
    </source>
</evidence>
<dbReference type="SMART" id="SM00028">
    <property type="entry name" value="TPR"/>
    <property type="match status" value="3"/>
</dbReference>
<evidence type="ECO:0000256" key="1">
    <source>
        <dbReference type="ARBA" id="ARBA00023015"/>
    </source>
</evidence>
<dbReference type="SUPFAM" id="SSF48452">
    <property type="entry name" value="TPR-like"/>
    <property type="match status" value="1"/>
</dbReference>
<keyword evidence="3" id="KW-0804">Transcription</keyword>
<proteinExistence type="predicted"/>